<feature type="transmembrane region" description="Helical" evidence="1">
    <location>
        <begin position="38"/>
        <end position="62"/>
    </location>
</feature>
<evidence type="ECO:0000256" key="1">
    <source>
        <dbReference type="SAM" id="Phobius"/>
    </source>
</evidence>
<keyword evidence="1" id="KW-0812">Transmembrane</keyword>
<keyword evidence="3" id="KW-1185">Reference proteome</keyword>
<evidence type="ECO:0000313" key="3">
    <source>
        <dbReference type="Proteomes" id="UP000252884"/>
    </source>
</evidence>
<dbReference type="AlphaFoldDB" id="A0A368XU24"/>
<keyword evidence="1" id="KW-1133">Transmembrane helix</keyword>
<name>A0A368XU24_9BURK</name>
<evidence type="ECO:0000313" key="2">
    <source>
        <dbReference type="EMBL" id="RCW71385.1"/>
    </source>
</evidence>
<keyword evidence="1" id="KW-0472">Membrane</keyword>
<gene>
    <name evidence="2" type="ORF">DES41_104204</name>
</gene>
<accession>A0A368XU24</accession>
<comment type="caution">
    <text evidence="2">The sequence shown here is derived from an EMBL/GenBank/DDBJ whole genome shotgun (WGS) entry which is preliminary data.</text>
</comment>
<sequence>MLTGGLAVLAYCLRHLWRAWRTGQVAGKLGTVYQAGEAAYATNLVLTLVGVGLALGCCWLGWRWWRGL</sequence>
<reference evidence="2 3" key="1">
    <citation type="submission" date="2018-07" db="EMBL/GenBank/DDBJ databases">
        <title>Genomic Encyclopedia of Type Strains, Phase IV (KMG-IV): sequencing the most valuable type-strain genomes for metagenomic binning, comparative biology and taxonomic classification.</title>
        <authorList>
            <person name="Goeker M."/>
        </authorList>
    </citation>
    <scope>NUCLEOTIDE SEQUENCE [LARGE SCALE GENOMIC DNA]</scope>
    <source>
        <strain evidence="2 3">DSM 21634</strain>
    </source>
</reference>
<protein>
    <submittedName>
        <fullName evidence="2">Uncharacterized protein</fullName>
    </submittedName>
</protein>
<proteinExistence type="predicted"/>
<dbReference type="Proteomes" id="UP000252884">
    <property type="component" value="Unassembled WGS sequence"/>
</dbReference>
<dbReference type="EMBL" id="QPJK01000004">
    <property type="protein sequence ID" value="RCW71385.1"/>
    <property type="molecule type" value="Genomic_DNA"/>
</dbReference>
<organism evidence="2 3">
    <name type="scientific">Pseudorhodoferax soli</name>
    <dbReference type="NCBI Taxonomy" id="545864"/>
    <lineage>
        <taxon>Bacteria</taxon>
        <taxon>Pseudomonadati</taxon>
        <taxon>Pseudomonadota</taxon>
        <taxon>Betaproteobacteria</taxon>
        <taxon>Burkholderiales</taxon>
        <taxon>Comamonadaceae</taxon>
    </lineage>
</organism>